<dbReference type="EMBL" id="UXAW01000041">
    <property type="protein sequence ID" value="VDC22341.1"/>
    <property type="molecule type" value="Genomic_DNA"/>
</dbReference>
<dbReference type="Gene3D" id="3.50.30.40">
    <property type="entry name" value="Ribonuclease E inhibitor RraA/RraA-like"/>
    <property type="match status" value="1"/>
</dbReference>
<dbReference type="NCBIfam" id="NF006731">
    <property type="entry name" value="PRK09262.1"/>
    <property type="match status" value="1"/>
</dbReference>
<feature type="binding site" evidence="5">
    <location>
        <begin position="88"/>
        <end position="91"/>
    </location>
    <ligand>
        <name>substrate</name>
    </ligand>
</feature>
<evidence type="ECO:0000256" key="4">
    <source>
        <dbReference type="ARBA" id="ARBA00030169"/>
    </source>
</evidence>
<keyword evidence="7" id="KW-1185">Reference proteome</keyword>
<keyword evidence="6" id="KW-0456">Lyase</keyword>
<evidence type="ECO:0000313" key="6">
    <source>
        <dbReference type="EMBL" id="VDC22341.1"/>
    </source>
</evidence>
<comment type="cofactor">
    <cofactor evidence="5">
        <name>Mg(2+)</name>
        <dbReference type="ChEBI" id="CHEBI:18420"/>
    </cofactor>
</comment>
<gene>
    <name evidence="6" type="primary">proA_1</name>
    <name evidence="6" type="ORF">XINFAN_00742</name>
</gene>
<evidence type="ECO:0000256" key="3">
    <source>
        <dbReference type="ARBA" id="ARBA00029596"/>
    </source>
</evidence>
<dbReference type="GO" id="GO:0046872">
    <property type="term" value="F:metal ion binding"/>
    <property type="evidence" value="ECO:0007669"/>
    <property type="project" value="UniProtKB-KW"/>
</dbReference>
<evidence type="ECO:0000256" key="5">
    <source>
        <dbReference type="PIRSR" id="PIRSR605493-1"/>
    </source>
</evidence>
<proteinExistence type="predicted"/>
<dbReference type="SUPFAM" id="SSF89562">
    <property type="entry name" value="RraA-like"/>
    <property type="match status" value="1"/>
</dbReference>
<dbReference type="PANTHER" id="PTHR33254:SF4">
    <property type="entry name" value="4-HYDROXY-4-METHYL-2-OXOGLUTARATE ALDOLASE 3-RELATED"/>
    <property type="match status" value="1"/>
</dbReference>
<name>A0A3P5WSQ8_9RHOB</name>
<dbReference type="PANTHER" id="PTHR33254">
    <property type="entry name" value="4-HYDROXY-4-METHYL-2-OXOGLUTARATE ALDOLASE 3-RELATED"/>
    <property type="match status" value="1"/>
</dbReference>
<comment type="cofactor">
    <cofactor evidence="1">
        <name>a divalent metal cation</name>
        <dbReference type="ChEBI" id="CHEBI:60240"/>
    </cofactor>
</comment>
<dbReference type="InterPro" id="IPR005493">
    <property type="entry name" value="RraA/RraA-like"/>
</dbReference>
<dbReference type="AlphaFoldDB" id="A0A3P5WSQ8"/>
<dbReference type="GO" id="GO:0016829">
    <property type="term" value="F:lyase activity"/>
    <property type="evidence" value="ECO:0007669"/>
    <property type="project" value="UniProtKB-KW"/>
</dbReference>
<reference evidence="6 7" key="1">
    <citation type="submission" date="2018-11" db="EMBL/GenBank/DDBJ databases">
        <authorList>
            <person name="Criscuolo A."/>
        </authorList>
    </citation>
    <scope>NUCLEOTIDE SEQUENCE [LARGE SCALE GENOMIC DNA]</scope>
    <source>
        <strain evidence="6">ACIP111625</strain>
    </source>
</reference>
<dbReference type="InterPro" id="IPR036704">
    <property type="entry name" value="RraA/RraA-like_sf"/>
</dbReference>
<feature type="binding site" evidence="5">
    <location>
        <position position="111"/>
    </location>
    <ligand>
        <name>Mg(2+)</name>
        <dbReference type="ChEBI" id="CHEBI:18420"/>
    </ligand>
</feature>
<accession>A0A3P5WSQ8</accession>
<keyword evidence="5" id="KW-0460">Magnesium</keyword>
<feature type="binding site" evidence="5">
    <location>
        <position position="110"/>
    </location>
    <ligand>
        <name>substrate</name>
    </ligand>
</feature>
<evidence type="ECO:0000256" key="2">
    <source>
        <dbReference type="ARBA" id="ARBA00016549"/>
    </source>
</evidence>
<protein>
    <recommendedName>
        <fullName evidence="2">Putative 4-hydroxy-4-methyl-2-oxoglutarate aldolase</fullName>
    </recommendedName>
    <alternativeName>
        <fullName evidence="3">Regulator of ribonuclease activity homolog</fullName>
    </alternativeName>
    <alternativeName>
        <fullName evidence="4">RraA-like protein</fullName>
    </alternativeName>
</protein>
<organism evidence="6 7">
    <name type="scientific">Pseudogemmobacter humi</name>
    <dbReference type="NCBI Taxonomy" id="2483812"/>
    <lineage>
        <taxon>Bacteria</taxon>
        <taxon>Pseudomonadati</taxon>
        <taxon>Pseudomonadota</taxon>
        <taxon>Alphaproteobacteria</taxon>
        <taxon>Rhodobacterales</taxon>
        <taxon>Paracoccaceae</taxon>
        <taxon>Pseudogemmobacter</taxon>
    </lineage>
</organism>
<dbReference type="RefSeq" id="WP_124085172.1">
    <property type="nucleotide sequence ID" value="NZ_UXAW01000041.1"/>
</dbReference>
<dbReference type="Pfam" id="PF03737">
    <property type="entry name" value="RraA-like"/>
    <property type="match status" value="1"/>
</dbReference>
<evidence type="ECO:0000256" key="1">
    <source>
        <dbReference type="ARBA" id="ARBA00001968"/>
    </source>
</evidence>
<keyword evidence="5" id="KW-0479">Metal-binding</keyword>
<dbReference type="Proteomes" id="UP000277498">
    <property type="component" value="Unassembled WGS sequence"/>
</dbReference>
<evidence type="ECO:0000313" key="7">
    <source>
        <dbReference type="Proteomes" id="UP000277498"/>
    </source>
</evidence>
<dbReference type="OrthoDB" id="9812532at2"/>
<dbReference type="CDD" id="cd16841">
    <property type="entry name" value="RraA_family"/>
    <property type="match status" value="1"/>
</dbReference>
<sequence length="215" mass="22800">MSFRPNAEQIEKLKRIGAATLHEAQGQTGALDSGLKPLDAGLRLAGTAFTVDCRAHDNLAIHLAVTMAGPGDILVVDAKGFIEAGPWGDILTLGAQKRGIAGLVIDGAVRDSEEIIAMRFPVFARGLSIKGTLKAQPGRIGAPVICGGQQIRTGDIIVGDRDGLVVVRPERLDEVLTAAAAREEAERRMRERLEAGETTLEILGLEPALKRLGMI</sequence>